<reference evidence="1 2" key="1">
    <citation type="submission" date="2022-10" db="EMBL/GenBank/DDBJ databases">
        <title>Complete genome sequence of Exiguobacterium profundum TSS-3 isolated from an extremely saline-alkaline spring located in Ixtapa, Chiapas-Mexico.</title>
        <authorList>
            <person name="Rincon-Rosales R."/>
            <person name="Rogel M.A."/>
            <person name="Rincon-Molina C.I."/>
            <person name="Guerrero G."/>
            <person name="Manzano-Gomez L.A."/>
            <person name="Lopez-Lopez A."/>
            <person name="Rincon Molina F.A."/>
            <person name="Martinez-Romero E."/>
        </authorList>
    </citation>
    <scope>NUCLEOTIDE SEQUENCE [LARGE SCALE GENOMIC DNA]</scope>
    <source>
        <strain evidence="1 2">TSS-3</strain>
    </source>
</reference>
<dbReference type="PANTHER" id="PTHR34352">
    <property type="entry name" value="PROTEIN YHFA"/>
    <property type="match status" value="1"/>
</dbReference>
<protein>
    <submittedName>
        <fullName evidence="1">OsmC family protein</fullName>
    </submittedName>
</protein>
<organism evidence="1 2">
    <name type="scientific">Exiguobacterium profundum</name>
    <dbReference type="NCBI Taxonomy" id="307643"/>
    <lineage>
        <taxon>Bacteria</taxon>
        <taxon>Bacillati</taxon>
        <taxon>Bacillota</taxon>
        <taxon>Bacilli</taxon>
        <taxon>Bacillales</taxon>
        <taxon>Bacillales Family XII. Incertae Sedis</taxon>
        <taxon>Exiguobacterium</taxon>
    </lineage>
</organism>
<dbReference type="InterPro" id="IPR003718">
    <property type="entry name" value="OsmC/Ohr_fam"/>
</dbReference>
<dbReference type="PANTHER" id="PTHR34352:SF1">
    <property type="entry name" value="PROTEIN YHFA"/>
    <property type="match status" value="1"/>
</dbReference>
<proteinExistence type="predicted"/>
<dbReference type="EMBL" id="CP109617">
    <property type="protein sequence ID" value="WED53986.1"/>
    <property type="molecule type" value="Genomic_DNA"/>
</dbReference>
<sequence length="145" mass="16288">MMNMEVVWKKGMAFETHTPSGHTVILDAADDVGGLDTGPRPTEMLLHATASCTGIDIVSILHKMRQPIEAFEMKIDGVRATDHPKRFTAIHILYILKGELSEERVRRAIELSVERYCSVSHSLNATLTYSYQLNDGDVTPFDFHE</sequence>
<accession>A0ABY8AYF7</accession>
<name>A0ABY8AYF7_9BACL</name>
<dbReference type="Gene3D" id="3.30.300.20">
    <property type="match status" value="1"/>
</dbReference>
<dbReference type="SUPFAM" id="SSF82784">
    <property type="entry name" value="OsmC-like"/>
    <property type="match status" value="1"/>
</dbReference>
<gene>
    <name evidence="1" type="ORF">OE059_07950</name>
</gene>
<evidence type="ECO:0000313" key="2">
    <source>
        <dbReference type="Proteomes" id="UP001219957"/>
    </source>
</evidence>
<dbReference type="InterPro" id="IPR015946">
    <property type="entry name" value="KH_dom-like_a/b"/>
</dbReference>
<dbReference type="InterPro" id="IPR036102">
    <property type="entry name" value="OsmC/Ohrsf"/>
</dbReference>
<dbReference type="Proteomes" id="UP001219957">
    <property type="component" value="Chromosome"/>
</dbReference>
<keyword evidence="2" id="KW-1185">Reference proteome</keyword>
<dbReference type="Pfam" id="PF02566">
    <property type="entry name" value="OsmC"/>
    <property type="match status" value="1"/>
</dbReference>
<evidence type="ECO:0000313" key="1">
    <source>
        <dbReference type="EMBL" id="WED53986.1"/>
    </source>
</evidence>